<reference evidence="3" key="1">
    <citation type="journal article" date="2020" name="Stud. Mycol.">
        <title>101 Dothideomycetes genomes: a test case for predicting lifestyles and emergence of pathogens.</title>
        <authorList>
            <person name="Haridas S."/>
            <person name="Albert R."/>
            <person name="Binder M."/>
            <person name="Bloem J."/>
            <person name="Labutti K."/>
            <person name="Salamov A."/>
            <person name="Andreopoulos B."/>
            <person name="Baker S."/>
            <person name="Barry K."/>
            <person name="Bills G."/>
            <person name="Bluhm B."/>
            <person name="Cannon C."/>
            <person name="Castanera R."/>
            <person name="Culley D."/>
            <person name="Daum C."/>
            <person name="Ezra D."/>
            <person name="Gonzalez J."/>
            <person name="Henrissat B."/>
            <person name="Kuo A."/>
            <person name="Liang C."/>
            <person name="Lipzen A."/>
            <person name="Lutzoni F."/>
            <person name="Magnuson J."/>
            <person name="Mondo S."/>
            <person name="Nolan M."/>
            <person name="Ohm R."/>
            <person name="Pangilinan J."/>
            <person name="Park H.-J."/>
            <person name="Ramirez L."/>
            <person name="Alfaro M."/>
            <person name="Sun H."/>
            <person name="Tritt A."/>
            <person name="Yoshinaga Y."/>
            <person name="Zwiers L.-H."/>
            <person name="Turgeon B."/>
            <person name="Goodwin S."/>
            <person name="Spatafora J."/>
            <person name="Crous P."/>
            <person name="Grigoriev I."/>
        </authorList>
    </citation>
    <scope>NUCLEOTIDE SEQUENCE</scope>
    <source>
        <strain evidence="3">Tuck. ex Michener</strain>
    </source>
</reference>
<dbReference type="GO" id="GO:0004081">
    <property type="term" value="F:bis(5'-nucleosyl)-tetraphosphatase (asymmetrical) activity"/>
    <property type="evidence" value="ECO:0007669"/>
    <property type="project" value="TreeGrafter"/>
</dbReference>
<proteinExistence type="predicted"/>
<evidence type="ECO:0000259" key="2">
    <source>
        <dbReference type="Pfam" id="PF00293"/>
    </source>
</evidence>
<accession>A0A6A6HBV2</accession>
<dbReference type="PANTHER" id="PTHR21340">
    <property type="entry name" value="DIADENOSINE 5,5-P1,P4-TETRAPHOSPHATE PYROPHOSPHOHYDROLASE MUTT"/>
    <property type="match status" value="1"/>
</dbReference>
<dbReference type="Gene3D" id="3.90.79.10">
    <property type="entry name" value="Nucleoside Triphosphate Pyrophosphohydrolase"/>
    <property type="match status" value="1"/>
</dbReference>
<dbReference type="PROSITE" id="PS00893">
    <property type="entry name" value="NUDIX_BOX"/>
    <property type="match status" value="1"/>
</dbReference>
<name>A0A6A6HBV2_VIRVR</name>
<dbReference type="Pfam" id="PF00293">
    <property type="entry name" value="NUDIX"/>
    <property type="match status" value="1"/>
</dbReference>
<keyword evidence="1" id="KW-0378">Hydrolase</keyword>
<dbReference type="InterPro" id="IPR051325">
    <property type="entry name" value="Nudix_hydrolase_domain"/>
</dbReference>
<gene>
    <name evidence="3" type="ORF">EV356DRAFT_500020</name>
</gene>
<dbReference type="Proteomes" id="UP000800092">
    <property type="component" value="Unassembled WGS sequence"/>
</dbReference>
<evidence type="ECO:0000313" key="3">
    <source>
        <dbReference type="EMBL" id="KAF2235527.1"/>
    </source>
</evidence>
<protein>
    <recommendedName>
        <fullName evidence="2">Nudix hydrolase domain-containing protein</fullName>
    </recommendedName>
</protein>
<evidence type="ECO:0000313" key="4">
    <source>
        <dbReference type="Proteomes" id="UP000800092"/>
    </source>
</evidence>
<dbReference type="OrthoDB" id="10259236at2759"/>
<dbReference type="EMBL" id="ML991790">
    <property type="protein sequence ID" value="KAF2235527.1"/>
    <property type="molecule type" value="Genomic_DNA"/>
</dbReference>
<dbReference type="InterPro" id="IPR015797">
    <property type="entry name" value="NUDIX_hydrolase-like_dom_sf"/>
</dbReference>
<organism evidence="3 4">
    <name type="scientific">Viridothelium virens</name>
    <name type="common">Speckled blister lichen</name>
    <name type="synonym">Trypethelium virens</name>
    <dbReference type="NCBI Taxonomy" id="1048519"/>
    <lineage>
        <taxon>Eukaryota</taxon>
        <taxon>Fungi</taxon>
        <taxon>Dikarya</taxon>
        <taxon>Ascomycota</taxon>
        <taxon>Pezizomycotina</taxon>
        <taxon>Dothideomycetes</taxon>
        <taxon>Dothideomycetes incertae sedis</taxon>
        <taxon>Trypetheliales</taxon>
        <taxon>Trypetheliaceae</taxon>
        <taxon>Viridothelium</taxon>
    </lineage>
</organism>
<evidence type="ECO:0000256" key="1">
    <source>
        <dbReference type="ARBA" id="ARBA00022801"/>
    </source>
</evidence>
<feature type="domain" description="Nudix hydrolase" evidence="2">
    <location>
        <begin position="14"/>
        <end position="73"/>
    </location>
</feature>
<dbReference type="GO" id="GO:0006754">
    <property type="term" value="P:ATP biosynthetic process"/>
    <property type="evidence" value="ECO:0007669"/>
    <property type="project" value="TreeGrafter"/>
</dbReference>
<keyword evidence="4" id="KW-1185">Reference proteome</keyword>
<dbReference type="GO" id="GO:0006167">
    <property type="term" value="P:AMP biosynthetic process"/>
    <property type="evidence" value="ECO:0007669"/>
    <property type="project" value="TreeGrafter"/>
</dbReference>
<dbReference type="InterPro" id="IPR020084">
    <property type="entry name" value="NUDIX_hydrolase_CS"/>
</dbReference>
<dbReference type="InterPro" id="IPR000086">
    <property type="entry name" value="NUDIX_hydrolase_dom"/>
</dbReference>
<dbReference type="PANTHER" id="PTHR21340:SF0">
    <property type="entry name" value="BIS(5'-NUCLEOSYL)-TETRAPHOSPHATASE [ASYMMETRICAL]"/>
    <property type="match status" value="1"/>
</dbReference>
<dbReference type="AlphaFoldDB" id="A0A6A6HBV2"/>
<dbReference type="SUPFAM" id="SSF55811">
    <property type="entry name" value="Nudix"/>
    <property type="match status" value="1"/>
</dbReference>
<sequence>MATVTYPSTNFVESAGCILFHLRTRRICLLYHHKRAQWLLPKGRRDLSEPRSVTALRETREESGYEGRLLPVTLLTRCLDPALETAAGQYVPDVPRRAEGATEPFMLMVRDTTQTGKAGAARASGLMQGNSVKLIWWYVAEYGGELGEGAVAAGEAQFGVWWFAYDEAVGKLSFEADREVVKKAIDVVRETYHAASG</sequence>